<feature type="transmembrane region" description="Helical" evidence="8">
    <location>
        <begin position="91"/>
        <end position="112"/>
    </location>
</feature>
<dbReference type="GO" id="GO:0015171">
    <property type="term" value="F:amino acid transmembrane transporter activity"/>
    <property type="evidence" value="ECO:0007669"/>
    <property type="project" value="UniProtKB-ARBA"/>
</dbReference>
<dbReference type="OrthoDB" id="3900342at2759"/>
<dbReference type="FunFam" id="1.20.1740.10:FF:000017">
    <property type="entry name" value="Amino acid permease"/>
    <property type="match status" value="1"/>
</dbReference>
<comment type="similarity">
    <text evidence="2">Belongs to the amino acid-polyamine-organocation (APC) superfamily. YAT (TC 2.A.3.10) family.</text>
</comment>
<comment type="subcellular location">
    <subcellularLocation>
        <location evidence="1">Cell membrane</location>
        <topology evidence="1">Multi-pass membrane protein</topology>
    </subcellularLocation>
</comment>
<evidence type="ECO:0000256" key="1">
    <source>
        <dbReference type="ARBA" id="ARBA00004651"/>
    </source>
</evidence>
<reference evidence="10" key="1">
    <citation type="submission" date="2021-03" db="EMBL/GenBank/DDBJ databases">
        <authorList>
            <person name="Palmer J.M."/>
        </authorList>
    </citation>
    <scope>NUCLEOTIDE SEQUENCE</scope>
    <source>
        <strain evidence="10">ARV_011</strain>
    </source>
</reference>
<dbReference type="AlphaFoldDB" id="A0A9P7V5T9"/>
<dbReference type="PIRSF" id="PIRSF006060">
    <property type="entry name" value="AA_transporter"/>
    <property type="match status" value="1"/>
</dbReference>
<feature type="transmembrane region" description="Helical" evidence="8">
    <location>
        <begin position="501"/>
        <end position="517"/>
    </location>
</feature>
<comment type="caution">
    <text evidence="10">The sequence shown here is derived from an EMBL/GenBank/DDBJ whole genome shotgun (WGS) entry which is preliminary data.</text>
</comment>
<evidence type="ECO:0000259" key="9">
    <source>
        <dbReference type="Pfam" id="PF00324"/>
    </source>
</evidence>
<gene>
    <name evidence="10" type="primary">GNP1</name>
    <name evidence="10" type="ORF">KQ657_002705</name>
</gene>
<feature type="transmembrane region" description="Helical" evidence="8">
    <location>
        <begin position="413"/>
        <end position="437"/>
    </location>
</feature>
<feature type="transmembrane region" description="Helical" evidence="8">
    <location>
        <begin position="342"/>
        <end position="360"/>
    </location>
</feature>
<feature type="transmembrane region" description="Helical" evidence="8">
    <location>
        <begin position="208"/>
        <end position="226"/>
    </location>
</feature>
<feature type="transmembrane region" description="Helical" evidence="8">
    <location>
        <begin position="66"/>
        <end position="85"/>
    </location>
</feature>
<evidence type="ECO:0000256" key="8">
    <source>
        <dbReference type="SAM" id="Phobius"/>
    </source>
</evidence>
<evidence type="ECO:0000256" key="6">
    <source>
        <dbReference type="ARBA" id="ARBA00022989"/>
    </source>
</evidence>
<evidence type="ECO:0000256" key="2">
    <source>
        <dbReference type="ARBA" id="ARBA00006983"/>
    </source>
</evidence>
<feature type="transmembrane region" description="Helical" evidence="8">
    <location>
        <begin position="462"/>
        <end position="481"/>
    </location>
</feature>
<keyword evidence="7 8" id="KW-0472">Membrane</keyword>
<dbReference type="Pfam" id="PF00324">
    <property type="entry name" value="AA_permease"/>
    <property type="match status" value="1"/>
</dbReference>
<feature type="transmembrane region" description="Helical" evidence="8">
    <location>
        <begin position="288"/>
        <end position="307"/>
    </location>
</feature>
<dbReference type="RefSeq" id="XP_043047468.1">
    <property type="nucleotide sequence ID" value="XM_043193459.1"/>
</dbReference>
<evidence type="ECO:0000256" key="4">
    <source>
        <dbReference type="ARBA" id="ARBA00022692"/>
    </source>
</evidence>
<dbReference type="Gene3D" id="1.20.1740.10">
    <property type="entry name" value="Amino acid/polyamine transporter I"/>
    <property type="match status" value="1"/>
</dbReference>
<evidence type="ECO:0000313" key="11">
    <source>
        <dbReference type="Proteomes" id="UP000790833"/>
    </source>
</evidence>
<keyword evidence="11" id="KW-1185">Reference proteome</keyword>
<dbReference type="Proteomes" id="UP000790833">
    <property type="component" value="Unassembled WGS sequence"/>
</dbReference>
<evidence type="ECO:0000256" key="5">
    <source>
        <dbReference type="ARBA" id="ARBA00022970"/>
    </source>
</evidence>
<dbReference type="PANTHER" id="PTHR43341:SF17">
    <property type="entry name" value="GENERAL AMINO ACID PERMEASE AGP1-RELATED"/>
    <property type="match status" value="1"/>
</dbReference>
<sequence>MSDTDIHKRHATKESAKDFSVQVEHIYLEPKEMTGWEKFVDSFKPLPQSEKGAKPQKAMSKLHMRMIALCTGLGTGLLVGAGSKLRSGGPLFLLVAYFIVGYVMVVPTVNSLGELTVAYPSLNGGFQNYYTKFIDESLGFSLGWNYASQWLIVISLELVTASMTIKFWTESVNEDIWVTIFLFIIITINLFGASGYGRAETVMNSLKATMLTGFVIFGLCIDLGAGPKGFIGGRYWRDPGYLPEEAFKGLCGVFVTSSFSIGGFEFVSVAAADTENPRQALPAACKLILWRVTVLYLGSLLFVGLLVPYNSDMLMGAAGSATHASPYVIAAESNGVRVLPHIINAVILVSVTSVATASMYSTPRLMVSLAEQGFAPKWMGYIDKTGRPLFGWIFTIFTSFFAYIAVYKHQETVFNWMLSISGLSFILIWLFICICHLRFRAVLEHRGIPLDTLGFVSPYGKVGSYLSITINLLMLIAQFYVSLFPKGSKGKPNANSFFQNYLGVPVFLFFWAAHKLWTRNWKLFKRVDEIDLDKDRQIYDPEVMELENLEAAQRFQNAPFWKKALIVLFD</sequence>
<proteinExistence type="inferred from homology"/>
<dbReference type="PANTHER" id="PTHR43341">
    <property type="entry name" value="AMINO ACID PERMEASE"/>
    <property type="match status" value="1"/>
</dbReference>
<dbReference type="GO" id="GO:0005886">
    <property type="term" value="C:plasma membrane"/>
    <property type="evidence" value="ECO:0007669"/>
    <property type="project" value="UniProtKB-SubCell"/>
</dbReference>
<keyword evidence="5" id="KW-0029">Amino-acid transport</keyword>
<evidence type="ECO:0000256" key="3">
    <source>
        <dbReference type="ARBA" id="ARBA00022448"/>
    </source>
</evidence>
<name>A0A9P7V5T9_9ASCO</name>
<keyword evidence="3" id="KW-0813">Transport</keyword>
<evidence type="ECO:0000313" key="10">
    <source>
        <dbReference type="EMBL" id="KAG7191916.1"/>
    </source>
</evidence>
<dbReference type="InterPro" id="IPR004841">
    <property type="entry name" value="AA-permease/SLC12A_dom"/>
</dbReference>
<feature type="domain" description="Amino acid permease/ SLC12A" evidence="9">
    <location>
        <begin position="63"/>
        <end position="525"/>
    </location>
</feature>
<keyword evidence="6 8" id="KW-1133">Transmembrane helix</keyword>
<protein>
    <submittedName>
        <fullName evidence="10">Amino acid transporter</fullName>
    </submittedName>
</protein>
<feature type="transmembrane region" description="Helical" evidence="8">
    <location>
        <begin position="246"/>
        <end position="267"/>
    </location>
</feature>
<organism evidence="10 11">
    <name type="scientific">Scheffersomyces spartinae</name>
    <dbReference type="NCBI Taxonomy" id="45513"/>
    <lineage>
        <taxon>Eukaryota</taxon>
        <taxon>Fungi</taxon>
        <taxon>Dikarya</taxon>
        <taxon>Ascomycota</taxon>
        <taxon>Saccharomycotina</taxon>
        <taxon>Pichiomycetes</taxon>
        <taxon>Debaryomycetaceae</taxon>
        <taxon>Scheffersomyces</taxon>
    </lineage>
</organism>
<feature type="transmembrane region" description="Helical" evidence="8">
    <location>
        <begin position="175"/>
        <end position="196"/>
    </location>
</feature>
<dbReference type="GeneID" id="66116079"/>
<dbReference type="InterPro" id="IPR050524">
    <property type="entry name" value="APC_YAT"/>
</dbReference>
<dbReference type="EMBL" id="JAHMUF010000022">
    <property type="protein sequence ID" value="KAG7191916.1"/>
    <property type="molecule type" value="Genomic_DNA"/>
</dbReference>
<accession>A0A9P7V5T9</accession>
<evidence type="ECO:0000256" key="7">
    <source>
        <dbReference type="ARBA" id="ARBA00023136"/>
    </source>
</evidence>
<keyword evidence="4 8" id="KW-0812">Transmembrane</keyword>
<feature type="transmembrane region" description="Helical" evidence="8">
    <location>
        <begin position="389"/>
        <end position="407"/>
    </location>
</feature>